<evidence type="ECO:0000256" key="5">
    <source>
        <dbReference type="ARBA" id="ARBA00022729"/>
    </source>
</evidence>
<dbReference type="GO" id="GO:0016020">
    <property type="term" value="C:membrane"/>
    <property type="evidence" value="ECO:0007669"/>
    <property type="project" value="UniProtKB-SubCell"/>
</dbReference>
<evidence type="ECO:0000256" key="4">
    <source>
        <dbReference type="ARBA" id="ARBA00022723"/>
    </source>
</evidence>
<feature type="binding site" description="axial binding residue" evidence="11">
    <location>
        <position position="247"/>
    </location>
    <ligand>
        <name>heme b</name>
        <dbReference type="ChEBI" id="CHEBI:60344"/>
        <label>1</label>
    </ligand>
    <ligandPart>
        <name>Fe</name>
        <dbReference type="ChEBI" id="CHEBI:18248"/>
    </ligandPart>
</feature>
<dbReference type="InParanoid" id="A0A251U7Y8"/>
<dbReference type="Proteomes" id="UP000215914">
    <property type="component" value="Chromosome 8"/>
</dbReference>
<dbReference type="InterPro" id="IPR005018">
    <property type="entry name" value="DOMON_domain"/>
</dbReference>
<keyword evidence="6 10" id="KW-0249">Electron transport</keyword>
<feature type="transmembrane region" description="Helical" evidence="12">
    <location>
        <begin position="278"/>
        <end position="299"/>
    </location>
</feature>
<dbReference type="FunFam" id="1.20.120.1770:FF:000007">
    <property type="entry name" value="Cytochrome b561 and DOMON domain-containing protein"/>
    <property type="match status" value="1"/>
</dbReference>
<evidence type="ECO:0000256" key="6">
    <source>
        <dbReference type="ARBA" id="ARBA00022982"/>
    </source>
</evidence>
<evidence type="ECO:0000256" key="3">
    <source>
        <dbReference type="ARBA" id="ARBA00022692"/>
    </source>
</evidence>
<dbReference type="OMA" id="VHWTYDG"/>
<feature type="transmembrane region" description="Helical" evidence="12">
    <location>
        <begin position="245"/>
        <end position="266"/>
    </location>
</feature>
<accession>A0A251U7Y8</accession>
<evidence type="ECO:0000256" key="2">
    <source>
        <dbReference type="ARBA" id="ARBA00022448"/>
    </source>
</evidence>
<evidence type="ECO:0000256" key="13">
    <source>
        <dbReference type="SAM" id="SignalP"/>
    </source>
</evidence>
<dbReference type="CDD" id="cd08760">
    <property type="entry name" value="Cyt_b561_FRRS1_like"/>
    <property type="match status" value="1"/>
</dbReference>
<dbReference type="GO" id="GO:0046872">
    <property type="term" value="F:metal ion binding"/>
    <property type="evidence" value="ECO:0007669"/>
    <property type="project" value="UniProtKB-KW"/>
</dbReference>
<evidence type="ECO:0000256" key="8">
    <source>
        <dbReference type="ARBA" id="ARBA00023136"/>
    </source>
</evidence>
<dbReference type="PROSITE" id="PS50836">
    <property type="entry name" value="DOMON"/>
    <property type="match status" value="1"/>
</dbReference>
<keyword evidence="7 12" id="KW-1133">Transmembrane helix</keyword>
<feature type="transmembrane region" description="Helical" evidence="12">
    <location>
        <begin position="319"/>
        <end position="336"/>
    </location>
</feature>
<reference evidence="17" key="1">
    <citation type="journal article" date="2017" name="Nature">
        <title>The sunflower genome provides insights into oil metabolism, flowering and Asterid evolution.</title>
        <authorList>
            <person name="Badouin H."/>
            <person name="Gouzy J."/>
            <person name="Grassa C.J."/>
            <person name="Murat F."/>
            <person name="Staton S.E."/>
            <person name="Cottret L."/>
            <person name="Lelandais-Briere C."/>
            <person name="Owens G.L."/>
            <person name="Carrere S."/>
            <person name="Mayjonade B."/>
            <person name="Legrand L."/>
            <person name="Gill N."/>
            <person name="Kane N.C."/>
            <person name="Bowers J.E."/>
            <person name="Hubner S."/>
            <person name="Bellec A."/>
            <person name="Berard A."/>
            <person name="Berges H."/>
            <person name="Blanchet N."/>
            <person name="Boniface M.C."/>
            <person name="Brunel D."/>
            <person name="Catrice O."/>
            <person name="Chaidir N."/>
            <person name="Claudel C."/>
            <person name="Donnadieu C."/>
            <person name="Faraut T."/>
            <person name="Fievet G."/>
            <person name="Helmstetter N."/>
            <person name="King M."/>
            <person name="Knapp S.J."/>
            <person name="Lai Z."/>
            <person name="Le Paslier M.C."/>
            <person name="Lippi Y."/>
            <person name="Lorenzon L."/>
            <person name="Mandel J.R."/>
            <person name="Marage G."/>
            <person name="Marchand G."/>
            <person name="Marquand E."/>
            <person name="Bret-Mestries E."/>
            <person name="Morien E."/>
            <person name="Nambeesan S."/>
            <person name="Nguyen T."/>
            <person name="Pegot-Espagnet P."/>
            <person name="Pouilly N."/>
            <person name="Raftis F."/>
            <person name="Sallet E."/>
            <person name="Schiex T."/>
            <person name="Thomas J."/>
            <person name="Vandecasteele C."/>
            <person name="Vares D."/>
            <person name="Vear F."/>
            <person name="Vautrin S."/>
            <person name="Crespi M."/>
            <person name="Mangin B."/>
            <person name="Burke J.M."/>
            <person name="Salse J."/>
            <person name="Munos S."/>
            <person name="Vincourt P."/>
            <person name="Rieseberg L.H."/>
            <person name="Langlade N.B."/>
        </authorList>
    </citation>
    <scope>NUCLEOTIDE SEQUENCE [LARGE SCALE GENOMIC DNA]</scope>
    <source>
        <strain evidence="17">cv. SF193</strain>
    </source>
</reference>
<evidence type="ECO:0000259" key="14">
    <source>
        <dbReference type="PROSITE" id="PS50836"/>
    </source>
</evidence>
<evidence type="ECO:0000256" key="7">
    <source>
        <dbReference type="ARBA" id="ARBA00022989"/>
    </source>
</evidence>
<evidence type="ECO:0000256" key="1">
    <source>
        <dbReference type="ARBA" id="ARBA00004141"/>
    </source>
</evidence>
<feature type="binding site" description="axial binding residue" evidence="11">
    <location>
        <position position="283"/>
    </location>
    <ligand>
        <name>heme b</name>
        <dbReference type="ChEBI" id="CHEBI:60344"/>
        <label>1</label>
    </ligand>
    <ligandPart>
        <name>Fe</name>
        <dbReference type="ChEBI" id="CHEBI:18248"/>
    </ligandPart>
</feature>
<comment type="subcellular location">
    <subcellularLocation>
        <location evidence="1">Membrane</location>
        <topology evidence="1">Multi-pass membrane protein</topology>
    </subcellularLocation>
</comment>
<evidence type="ECO:0000256" key="12">
    <source>
        <dbReference type="SAM" id="Phobius"/>
    </source>
</evidence>
<evidence type="ECO:0000256" key="9">
    <source>
        <dbReference type="ARBA" id="ARBA00053871"/>
    </source>
</evidence>
<dbReference type="SMART" id="SM00665">
    <property type="entry name" value="B561"/>
    <property type="match status" value="1"/>
</dbReference>
<dbReference type="Pfam" id="PF03188">
    <property type="entry name" value="Cytochrom_B561"/>
    <property type="match status" value="1"/>
</dbReference>
<dbReference type="PROSITE" id="PS50939">
    <property type="entry name" value="CYTOCHROME_B561"/>
    <property type="match status" value="1"/>
</dbReference>
<evidence type="ECO:0000259" key="15">
    <source>
        <dbReference type="PROSITE" id="PS50939"/>
    </source>
</evidence>
<dbReference type="InterPro" id="IPR006593">
    <property type="entry name" value="Cyt_b561/ferric_Rdtase_TM"/>
</dbReference>
<proteinExistence type="predicted"/>
<gene>
    <name evidence="16" type="ORF">HannXRQ_Chr08g0231701</name>
</gene>
<dbReference type="PANTHER" id="PTHR23130">
    <property type="entry name" value="CYTOCHROME B561 AND DOMON DOMAIN-CONTAINING PROTEIN"/>
    <property type="match status" value="1"/>
</dbReference>
<comment type="function">
    <text evidence="9">May act as a catecholamine-responsive trans-membrane electron transporter.</text>
</comment>
<keyword evidence="17" id="KW-1185">Reference proteome</keyword>
<evidence type="ECO:0000256" key="11">
    <source>
        <dbReference type="PIRSR" id="PIRSR037471-1"/>
    </source>
</evidence>
<dbReference type="CDD" id="cd09629">
    <property type="entry name" value="DOMON_CIL1_like"/>
    <property type="match status" value="1"/>
</dbReference>
<keyword evidence="4 11" id="KW-0479">Metal-binding</keyword>
<dbReference type="STRING" id="4232.A0A251U7Y8"/>
<feature type="transmembrane region" description="Helical" evidence="12">
    <location>
        <begin position="348"/>
        <end position="368"/>
    </location>
</feature>
<feature type="signal peptide" evidence="13">
    <location>
        <begin position="1"/>
        <end position="19"/>
    </location>
</feature>
<evidence type="ECO:0000313" key="17">
    <source>
        <dbReference type="Proteomes" id="UP000215914"/>
    </source>
</evidence>
<keyword evidence="2 10" id="KW-0813">Transport</keyword>
<keyword evidence="8 10" id="KW-0472">Membrane</keyword>
<organism evidence="16 17">
    <name type="scientific">Helianthus annuus</name>
    <name type="common">Common sunflower</name>
    <dbReference type="NCBI Taxonomy" id="4232"/>
    <lineage>
        <taxon>Eukaryota</taxon>
        <taxon>Viridiplantae</taxon>
        <taxon>Streptophyta</taxon>
        <taxon>Embryophyta</taxon>
        <taxon>Tracheophyta</taxon>
        <taxon>Spermatophyta</taxon>
        <taxon>Magnoliopsida</taxon>
        <taxon>eudicotyledons</taxon>
        <taxon>Gunneridae</taxon>
        <taxon>Pentapetalae</taxon>
        <taxon>asterids</taxon>
        <taxon>campanulids</taxon>
        <taxon>Asterales</taxon>
        <taxon>Asteraceae</taxon>
        <taxon>Asteroideae</taxon>
        <taxon>Heliantheae alliance</taxon>
        <taxon>Heliantheae</taxon>
        <taxon>Helianthus</taxon>
    </lineage>
</organism>
<dbReference type="AlphaFoldDB" id="A0A251U7Y8"/>
<dbReference type="InterPro" id="IPR017214">
    <property type="entry name" value="UCP037471"/>
</dbReference>
<evidence type="ECO:0000313" key="16">
    <source>
        <dbReference type="EMBL" id="OTG19224.1"/>
    </source>
</evidence>
<keyword evidence="5 13" id="KW-0732">Signal</keyword>
<feature type="domain" description="DOMON" evidence="14">
    <location>
        <begin position="43"/>
        <end position="157"/>
    </location>
</feature>
<dbReference type="InterPro" id="IPR045265">
    <property type="entry name" value="AIR12_DOMON"/>
</dbReference>
<dbReference type="PIRSF" id="PIRSF037471">
    <property type="entry name" value="UCP037471"/>
    <property type="match status" value="1"/>
</dbReference>
<dbReference type="Pfam" id="PF04526">
    <property type="entry name" value="DUF568"/>
    <property type="match status" value="1"/>
</dbReference>
<evidence type="ECO:0000256" key="10">
    <source>
        <dbReference type="PIRNR" id="PIRNR037471"/>
    </source>
</evidence>
<sequence>MASCLFVVIVVLLISSAHAQPTCATQKFTNKEQYDRCVDLPQLGCYLHWSLDTARNTVAIVFIAPPATPDGWVSWAINPTGEGMVGSQSLIAYTAANGSMVVNTYNVSSYGGVVKGKLDFDVMDMKAEHSDGVMRIFATVELPENGRTKVNQVWQVGGAVTEEGVPVRHAFGQGNLGSKGILDLLSGEISGGGSGNSKTKKRNVSICLYGRCINELEPRGGFRPLLWVLGNLFGLEKMGKISENLIHGILNAMSWGVLFPVGIMIARYLRTFPAADPAWFYLHGSLQVSAYGIGVAGWVTGLKLGSESKGVEYTAHRNIGITLFCLATLQVLALFLRPKKGHKIRFYWNIYHHGTGFAVAILGILNVFKGLEILSPSSKWRLSYIIIISSLGIIAIILEAFTWIVVLKRKSNKATKPNGNGDTRRQSSAP</sequence>
<feature type="domain" description="Cytochrome b561" evidence="15">
    <location>
        <begin position="212"/>
        <end position="407"/>
    </location>
</feature>
<dbReference type="Gene3D" id="1.20.120.1770">
    <property type="match status" value="1"/>
</dbReference>
<keyword evidence="3 12" id="KW-0812">Transmembrane</keyword>
<dbReference type="EMBL" id="CM007897">
    <property type="protein sequence ID" value="OTG19224.1"/>
    <property type="molecule type" value="Genomic_DNA"/>
</dbReference>
<feature type="chain" id="PRO_5013327139" description="Cytochrome b561 and DOMON domain-containing protein" evidence="13">
    <location>
        <begin position="20"/>
        <end position="430"/>
    </location>
</feature>
<feature type="binding site" description="axial binding residue" evidence="11">
    <location>
        <position position="352"/>
    </location>
    <ligand>
        <name>heme b</name>
        <dbReference type="ChEBI" id="CHEBI:60344"/>
        <label>1</label>
    </ligand>
    <ligandPart>
        <name>Fe</name>
        <dbReference type="ChEBI" id="CHEBI:18248"/>
    </ligandPart>
</feature>
<comment type="cofactor">
    <cofactor evidence="10">
        <name>heme b</name>
        <dbReference type="ChEBI" id="CHEBI:60344"/>
    </cofactor>
    <text evidence="10">Binds 2 heme b groups non-covalently.</text>
</comment>
<dbReference type="PANTHER" id="PTHR23130:SF185">
    <property type="entry name" value="CYTOCHROME B561 AND DOMON DOMAIN-CONTAINING PROTEIN"/>
    <property type="match status" value="1"/>
</dbReference>
<dbReference type="FunCoup" id="A0A251U7Y8">
    <property type="interactions" value="5"/>
</dbReference>
<feature type="binding site" description="axial binding residue" evidence="11">
    <location>
        <position position="316"/>
    </location>
    <ligand>
        <name>heme b</name>
        <dbReference type="ChEBI" id="CHEBI:60344"/>
        <label>1</label>
    </ligand>
    <ligandPart>
        <name>Fe</name>
        <dbReference type="ChEBI" id="CHEBI:18248"/>
    </ligandPart>
</feature>
<protein>
    <recommendedName>
        <fullName evidence="10">Cytochrome b561 and DOMON domain-containing protein</fullName>
    </recommendedName>
</protein>
<keyword evidence="11" id="KW-0408">Iron</keyword>
<feature type="transmembrane region" description="Helical" evidence="12">
    <location>
        <begin position="380"/>
        <end position="406"/>
    </location>
</feature>
<name>A0A251U7Y8_HELAN</name>